<proteinExistence type="predicted"/>
<name>A0A161IJF5_9MICO</name>
<dbReference type="SUPFAM" id="SSF54909">
    <property type="entry name" value="Dimeric alpha+beta barrel"/>
    <property type="match status" value="1"/>
</dbReference>
<feature type="domain" description="ABM" evidence="1">
    <location>
        <begin position="22"/>
        <end position="113"/>
    </location>
</feature>
<dbReference type="GO" id="GO:0004497">
    <property type="term" value="F:monooxygenase activity"/>
    <property type="evidence" value="ECO:0007669"/>
    <property type="project" value="UniProtKB-KW"/>
</dbReference>
<evidence type="ECO:0000259" key="1">
    <source>
        <dbReference type="PROSITE" id="PS51725"/>
    </source>
</evidence>
<dbReference type="PATRIC" id="fig|1300344.3.peg.2637"/>
<evidence type="ECO:0000313" key="2">
    <source>
        <dbReference type="EMBL" id="ANC32154.1"/>
    </source>
</evidence>
<gene>
    <name evidence="2" type="ORF">I598_2624</name>
</gene>
<sequence length="119" mass="12422">MAARTWSGAVSDGGATVVRMTYANVGTLGTAPGRRDELVAHLTRRSPELAAAGCLLYEVGTHDDHPDTVFVAELWTSAAAHRDSLELPAVQESIAAARPLLSGEFGGFDFTVAGSPLRG</sequence>
<reference evidence="2 3" key="1">
    <citation type="submission" date="2016-01" db="EMBL/GenBank/DDBJ databases">
        <title>Complete genome sequence of a soil Actinobacterium, Isoptericola dokdonensis DS-3.</title>
        <authorList>
            <person name="Kwon S.-K."/>
            <person name="Kim J.F."/>
        </authorList>
    </citation>
    <scope>NUCLEOTIDE SEQUENCE [LARGE SCALE GENOMIC DNA]</scope>
    <source>
        <strain evidence="2 3">DS-3</strain>
    </source>
</reference>
<dbReference type="EMBL" id="CP014209">
    <property type="protein sequence ID" value="ANC32154.1"/>
    <property type="molecule type" value="Genomic_DNA"/>
</dbReference>
<accession>A0A161IJF5</accession>
<dbReference type="Proteomes" id="UP000076794">
    <property type="component" value="Chromosome"/>
</dbReference>
<dbReference type="STRING" id="1300344.I598_2624"/>
<dbReference type="AlphaFoldDB" id="A0A161IJF5"/>
<dbReference type="Gene3D" id="3.30.70.100">
    <property type="match status" value="1"/>
</dbReference>
<dbReference type="PROSITE" id="PS51725">
    <property type="entry name" value="ABM"/>
    <property type="match status" value="1"/>
</dbReference>
<organism evidence="2 3">
    <name type="scientific">Isoptericola dokdonensis DS-3</name>
    <dbReference type="NCBI Taxonomy" id="1300344"/>
    <lineage>
        <taxon>Bacteria</taxon>
        <taxon>Bacillati</taxon>
        <taxon>Actinomycetota</taxon>
        <taxon>Actinomycetes</taxon>
        <taxon>Micrococcales</taxon>
        <taxon>Promicromonosporaceae</taxon>
        <taxon>Isoptericola</taxon>
    </lineage>
</organism>
<evidence type="ECO:0000313" key="3">
    <source>
        <dbReference type="Proteomes" id="UP000076794"/>
    </source>
</evidence>
<keyword evidence="2" id="KW-0560">Oxidoreductase</keyword>
<dbReference type="InterPro" id="IPR011008">
    <property type="entry name" value="Dimeric_a/b-barrel"/>
</dbReference>
<dbReference type="Pfam" id="PF03992">
    <property type="entry name" value="ABM"/>
    <property type="match status" value="1"/>
</dbReference>
<protein>
    <submittedName>
        <fullName evidence="2">Antibiotic biosynthesis monooxygenase</fullName>
    </submittedName>
</protein>
<keyword evidence="3" id="KW-1185">Reference proteome</keyword>
<dbReference type="KEGG" id="ido:I598_2624"/>
<dbReference type="InterPro" id="IPR007138">
    <property type="entry name" value="ABM_dom"/>
</dbReference>
<keyword evidence="2" id="KW-0503">Monooxygenase</keyword>